<dbReference type="Gene3D" id="3.40.50.720">
    <property type="entry name" value="NAD(P)-binding Rossmann-like Domain"/>
    <property type="match status" value="1"/>
</dbReference>
<feature type="compositionally biased region" description="Low complexity" evidence="1">
    <location>
        <begin position="139"/>
        <end position="155"/>
    </location>
</feature>
<keyword evidence="3" id="KW-1185">Reference proteome</keyword>
<sequence length="215" mass="22770">MRKWYGQEERQLPRDGGGEDEPSDNEQDEFEEDDGSDGNAILVTDADTPSGEQVLLQLILARAAIRVLVKDPVATQAAYGPYVYPIRSDTSDARVMRIALRGAGSAVCLGKLGELPKAAKAAGISHIVLLSSTGTTQEQGGPQASSSAGGSAQQQRVSREDVAAVIVNALLRPPSTQGRAFQVVPSTSGPAPSSTDDWTSLFEPYGCMTYDQSEE</sequence>
<evidence type="ECO:0000256" key="1">
    <source>
        <dbReference type="SAM" id="MobiDB-lite"/>
    </source>
</evidence>
<feature type="compositionally biased region" description="Polar residues" evidence="1">
    <location>
        <begin position="177"/>
        <end position="198"/>
    </location>
</feature>
<evidence type="ECO:0000313" key="3">
    <source>
        <dbReference type="Proteomes" id="UP000815325"/>
    </source>
</evidence>
<name>A0ABQ7G768_DUNSA</name>
<dbReference type="PANTHER" id="PTHR47869:SF2">
    <property type="entry name" value="OS03G0410700 PROTEIN"/>
    <property type="match status" value="1"/>
</dbReference>
<feature type="region of interest" description="Disordered" evidence="1">
    <location>
        <begin position="1"/>
        <end position="40"/>
    </location>
</feature>
<evidence type="ECO:0000313" key="2">
    <source>
        <dbReference type="EMBL" id="KAF5830441.1"/>
    </source>
</evidence>
<dbReference type="SUPFAM" id="SSF51735">
    <property type="entry name" value="NAD(P)-binding Rossmann-fold domains"/>
    <property type="match status" value="1"/>
</dbReference>
<feature type="region of interest" description="Disordered" evidence="1">
    <location>
        <begin position="177"/>
        <end position="200"/>
    </location>
</feature>
<feature type="compositionally biased region" description="Acidic residues" evidence="1">
    <location>
        <begin position="18"/>
        <end position="36"/>
    </location>
</feature>
<evidence type="ECO:0008006" key="4">
    <source>
        <dbReference type="Google" id="ProtNLM"/>
    </source>
</evidence>
<organism evidence="2 3">
    <name type="scientific">Dunaliella salina</name>
    <name type="common">Green alga</name>
    <name type="synonym">Protococcus salinus</name>
    <dbReference type="NCBI Taxonomy" id="3046"/>
    <lineage>
        <taxon>Eukaryota</taxon>
        <taxon>Viridiplantae</taxon>
        <taxon>Chlorophyta</taxon>
        <taxon>core chlorophytes</taxon>
        <taxon>Chlorophyceae</taxon>
        <taxon>CS clade</taxon>
        <taxon>Chlamydomonadales</taxon>
        <taxon>Dunaliellaceae</taxon>
        <taxon>Dunaliella</taxon>
    </lineage>
</organism>
<feature type="compositionally biased region" description="Basic and acidic residues" evidence="1">
    <location>
        <begin position="1"/>
        <end position="17"/>
    </location>
</feature>
<dbReference type="EMBL" id="MU070042">
    <property type="protein sequence ID" value="KAF5830441.1"/>
    <property type="molecule type" value="Genomic_DNA"/>
</dbReference>
<gene>
    <name evidence="2" type="ORF">DUNSADRAFT_14559</name>
</gene>
<reference evidence="2" key="1">
    <citation type="submission" date="2017-08" db="EMBL/GenBank/DDBJ databases">
        <authorList>
            <person name="Polle J.E."/>
            <person name="Barry K."/>
            <person name="Cushman J."/>
            <person name="Schmutz J."/>
            <person name="Tran D."/>
            <person name="Hathwaick L.T."/>
            <person name="Yim W.C."/>
            <person name="Jenkins J."/>
            <person name="Mckie-Krisberg Z.M."/>
            <person name="Prochnik S."/>
            <person name="Lindquist E."/>
            <person name="Dockter R.B."/>
            <person name="Adam C."/>
            <person name="Molina H."/>
            <person name="Bunkerborg J."/>
            <person name="Jin E."/>
            <person name="Buchheim M."/>
            <person name="Magnuson J."/>
        </authorList>
    </citation>
    <scope>NUCLEOTIDE SEQUENCE</scope>
    <source>
        <strain evidence="2">CCAP 19/18</strain>
    </source>
</reference>
<proteinExistence type="predicted"/>
<feature type="region of interest" description="Disordered" evidence="1">
    <location>
        <begin position="134"/>
        <end position="155"/>
    </location>
</feature>
<dbReference type="InterPro" id="IPR036291">
    <property type="entry name" value="NAD(P)-bd_dom_sf"/>
</dbReference>
<protein>
    <recommendedName>
        <fullName evidence="4">NAD(P)-binding domain-containing protein</fullName>
    </recommendedName>
</protein>
<comment type="caution">
    <text evidence="2">The sequence shown here is derived from an EMBL/GenBank/DDBJ whole genome shotgun (WGS) entry which is preliminary data.</text>
</comment>
<dbReference type="Proteomes" id="UP000815325">
    <property type="component" value="Unassembled WGS sequence"/>
</dbReference>
<dbReference type="PANTHER" id="PTHR47869">
    <property type="entry name" value="OS03G0410700 PROTEIN"/>
    <property type="match status" value="1"/>
</dbReference>
<accession>A0ABQ7G768</accession>